<organism evidence="1">
    <name type="scientific">marine sediment metagenome</name>
    <dbReference type="NCBI Taxonomy" id="412755"/>
    <lineage>
        <taxon>unclassified sequences</taxon>
        <taxon>metagenomes</taxon>
        <taxon>ecological metagenomes</taxon>
    </lineage>
</organism>
<evidence type="ECO:0000313" key="1">
    <source>
        <dbReference type="EMBL" id="KKL12406.1"/>
    </source>
</evidence>
<dbReference type="AlphaFoldDB" id="A0A0F9D3N3"/>
<sequence length="80" mass="9452">MLEPRKSEHIGDLFRGFFPETPEVGEEIILGEGSVFYMQEDDRIYIGLKPNDGRKEDWLDPKKLYRAHAQYVELYFKEIG</sequence>
<accession>A0A0F9D3N3</accession>
<name>A0A0F9D3N3_9ZZZZ</name>
<protein>
    <submittedName>
        <fullName evidence="1">Uncharacterized protein</fullName>
    </submittedName>
</protein>
<gene>
    <name evidence="1" type="ORF">LCGC14_2536070</name>
</gene>
<proteinExistence type="predicted"/>
<comment type="caution">
    <text evidence="1">The sequence shown here is derived from an EMBL/GenBank/DDBJ whole genome shotgun (WGS) entry which is preliminary data.</text>
</comment>
<reference evidence="1" key="1">
    <citation type="journal article" date="2015" name="Nature">
        <title>Complex archaea that bridge the gap between prokaryotes and eukaryotes.</title>
        <authorList>
            <person name="Spang A."/>
            <person name="Saw J.H."/>
            <person name="Jorgensen S.L."/>
            <person name="Zaremba-Niedzwiedzka K."/>
            <person name="Martijn J."/>
            <person name="Lind A.E."/>
            <person name="van Eijk R."/>
            <person name="Schleper C."/>
            <person name="Guy L."/>
            <person name="Ettema T.J."/>
        </authorList>
    </citation>
    <scope>NUCLEOTIDE SEQUENCE</scope>
</reference>
<dbReference type="EMBL" id="LAZR01041270">
    <property type="protein sequence ID" value="KKL12406.1"/>
    <property type="molecule type" value="Genomic_DNA"/>
</dbReference>